<evidence type="ECO:0000256" key="5">
    <source>
        <dbReference type="ARBA" id="ARBA00022741"/>
    </source>
</evidence>
<evidence type="ECO:0000256" key="7">
    <source>
        <dbReference type="ARBA" id="ARBA00023136"/>
    </source>
</evidence>
<evidence type="ECO:0000256" key="3">
    <source>
        <dbReference type="ARBA" id="ARBA00022448"/>
    </source>
</evidence>
<organism evidence="9 10">
    <name type="scientific">Desmospora profundinema</name>
    <dbReference type="NCBI Taxonomy" id="1571184"/>
    <lineage>
        <taxon>Bacteria</taxon>
        <taxon>Bacillati</taxon>
        <taxon>Bacillota</taxon>
        <taxon>Bacilli</taxon>
        <taxon>Bacillales</taxon>
        <taxon>Thermoactinomycetaceae</taxon>
        <taxon>Desmospora</taxon>
    </lineage>
</organism>
<gene>
    <name evidence="9" type="ORF">JOE21_002218</name>
</gene>
<keyword evidence="10" id="KW-1185">Reference proteome</keyword>
<evidence type="ECO:0000259" key="8">
    <source>
        <dbReference type="PROSITE" id="PS50893"/>
    </source>
</evidence>
<dbReference type="RefSeq" id="WP_309865815.1">
    <property type="nucleotide sequence ID" value="NZ_JAVDQG010000004.1"/>
</dbReference>
<keyword evidence="4" id="KW-1003">Cell membrane</keyword>
<dbReference type="Pfam" id="PF08352">
    <property type="entry name" value="oligo_HPY"/>
    <property type="match status" value="1"/>
</dbReference>
<dbReference type="InterPro" id="IPR003593">
    <property type="entry name" value="AAA+_ATPase"/>
</dbReference>
<dbReference type="PANTHER" id="PTHR43297">
    <property type="entry name" value="OLIGOPEPTIDE TRANSPORT ATP-BINDING PROTEIN APPD"/>
    <property type="match status" value="1"/>
</dbReference>
<evidence type="ECO:0000256" key="2">
    <source>
        <dbReference type="ARBA" id="ARBA00005417"/>
    </source>
</evidence>
<dbReference type="SMART" id="SM00382">
    <property type="entry name" value="AAA"/>
    <property type="match status" value="1"/>
</dbReference>
<reference evidence="9 10" key="1">
    <citation type="submission" date="2023-07" db="EMBL/GenBank/DDBJ databases">
        <title>Genomic Encyclopedia of Type Strains, Phase IV (KMG-IV): sequencing the most valuable type-strain genomes for metagenomic binning, comparative biology and taxonomic classification.</title>
        <authorList>
            <person name="Goeker M."/>
        </authorList>
    </citation>
    <scope>NUCLEOTIDE SEQUENCE [LARGE SCALE GENOMIC DNA]</scope>
    <source>
        <strain evidence="9 10">DSM 45903</strain>
    </source>
</reference>
<dbReference type="PANTHER" id="PTHR43297:SF2">
    <property type="entry name" value="DIPEPTIDE TRANSPORT ATP-BINDING PROTEIN DPPD"/>
    <property type="match status" value="1"/>
</dbReference>
<dbReference type="Pfam" id="PF00005">
    <property type="entry name" value="ABC_tran"/>
    <property type="match status" value="1"/>
</dbReference>
<evidence type="ECO:0000256" key="6">
    <source>
        <dbReference type="ARBA" id="ARBA00022840"/>
    </source>
</evidence>
<dbReference type="InterPro" id="IPR017871">
    <property type="entry name" value="ABC_transporter-like_CS"/>
</dbReference>
<comment type="similarity">
    <text evidence="2">Belongs to the ABC transporter superfamily.</text>
</comment>
<keyword evidence="3" id="KW-0813">Transport</keyword>
<dbReference type="CDD" id="cd03257">
    <property type="entry name" value="ABC_NikE_OppD_transporters"/>
    <property type="match status" value="1"/>
</dbReference>
<dbReference type="InterPro" id="IPR027417">
    <property type="entry name" value="P-loop_NTPase"/>
</dbReference>
<dbReference type="PROSITE" id="PS00211">
    <property type="entry name" value="ABC_TRANSPORTER_1"/>
    <property type="match status" value="1"/>
</dbReference>
<comment type="subcellular location">
    <subcellularLocation>
        <location evidence="1">Cell membrane</location>
        <topology evidence="1">Peripheral membrane protein</topology>
    </subcellularLocation>
</comment>
<dbReference type="Gene3D" id="3.40.50.300">
    <property type="entry name" value="P-loop containing nucleotide triphosphate hydrolases"/>
    <property type="match status" value="1"/>
</dbReference>
<dbReference type="PROSITE" id="PS50893">
    <property type="entry name" value="ABC_TRANSPORTER_2"/>
    <property type="match status" value="1"/>
</dbReference>
<dbReference type="InterPro" id="IPR050388">
    <property type="entry name" value="ABC_Ni/Peptide_Import"/>
</dbReference>
<keyword evidence="6 9" id="KW-0067">ATP-binding</keyword>
<keyword evidence="5" id="KW-0547">Nucleotide-binding</keyword>
<evidence type="ECO:0000313" key="9">
    <source>
        <dbReference type="EMBL" id="MDR6226212.1"/>
    </source>
</evidence>
<dbReference type="Proteomes" id="UP001185012">
    <property type="component" value="Unassembled WGS sequence"/>
</dbReference>
<evidence type="ECO:0000256" key="1">
    <source>
        <dbReference type="ARBA" id="ARBA00004202"/>
    </source>
</evidence>
<comment type="caution">
    <text evidence="9">The sequence shown here is derived from an EMBL/GenBank/DDBJ whole genome shotgun (WGS) entry which is preliminary data.</text>
</comment>
<proteinExistence type="inferred from homology"/>
<dbReference type="InterPro" id="IPR013563">
    <property type="entry name" value="Oligopep_ABC_C"/>
</dbReference>
<sequence length="336" mass="37322">MADALLEISRFQMHFHTDKGVVKAVDGVDIIVDEGEVVGLVGESGCGKSVTSLSVMGLVPQPPGKVAGGSIRLAGKELTALTGKQWQKIRGNEVSMIFQEPMTSLNPVFTIGNQMVEAIRQHRSVRKEEAYKQALHALKEVGISREGILQEYPHQLSGGMRQRVMIAMAMVCNPKLLIADEPTTALDVTIQAQILDLMRRLNREKGTAILMITHDLGVVAEMCDRVVVMYAGQVVEEADVRTLFRDPRHPYTQGLIQSIPQLDRRKDRLYSIPGNVPNPRRMPSGCRFAPRCQFVMDRCREHEPGFFSLGEGHISRCWLHDGTEGGTEHDDRTDTA</sequence>
<dbReference type="InterPro" id="IPR003439">
    <property type="entry name" value="ABC_transporter-like_ATP-bd"/>
</dbReference>
<evidence type="ECO:0000313" key="10">
    <source>
        <dbReference type="Proteomes" id="UP001185012"/>
    </source>
</evidence>
<dbReference type="SUPFAM" id="SSF52540">
    <property type="entry name" value="P-loop containing nucleoside triphosphate hydrolases"/>
    <property type="match status" value="1"/>
</dbReference>
<dbReference type="GO" id="GO:0005524">
    <property type="term" value="F:ATP binding"/>
    <property type="evidence" value="ECO:0007669"/>
    <property type="project" value="UniProtKB-KW"/>
</dbReference>
<accession>A0ABU1IN60</accession>
<evidence type="ECO:0000256" key="4">
    <source>
        <dbReference type="ARBA" id="ARBA00022475"/>
    </source>
</evidence>
<keyword evidence="7" id="KW-0472">Membrane</keyword>
<protein>
    <submittedName>
        <fullName evidence="9">Peptide/nickel transport system ATP-binding protein</fullName>
    </submittedName>
</protein>
<dbReference type="EMBL" id="JAVDQG010000004">
    <property type="protein sequence ID" value="MDR6226212.1"/>
    <property type="molecule type" value="Genomic_DNA"/>
</dbReference>
<name>A0ABU1IN60_9BACL</name>
<dbReference type="NCBIfam" id="TIGR01727">
    <property type="entry name" value="oligo_HPY"/>
    <property type="match status" value="1"/>
</dbReference>
<feature type="domain" description="ABC transporter" evidence="8">
    <location>
        <begin position="8"/>
        <end position="256"/>
    </location>
</feature>